<reference evidence="8 9" key="1">
    <citation type="submission" date="2018-05" db="EMBL/GenBank/DDBJ databases">
        <title>Genomic Encyclopedia of Type Strains, Phase IV (KMG-IV): sequencing the most valuable type-strain genomes for metagenomic binning, comparative biology and taxonomic classification.</title>
        <authorList>
            <person name="Goeker M."/>
        </authorList>
    </citation>
    <scope>NUCLEOTIDE SEQUENCE [LARGE SCALE GENOMIC DNA]</scope>
    <source>
        <strain evidence="8 9">DSM 25350</strain>
    </source>
</reference>
<dbReference type="RefSeq" id="WP_109761724.1">
    <property type="nucleotide sequence ID" value="NZ_QGGU01000002.1"/>
</dbReference>
<evidence type="ECO:0000256" key="1">
    <source>
        <dbReference type="ARBA" id="ARBA00010641"/>
    </source>
</evidence>
<dbReference type="GO" id="GO:0006352">
    <property type="term" value="P:DNA-templated transcription initiation"/>
    <property type="evidence" value="ECO:0007669"/>
    <property type="project" value="InterPro"/>
</dbReference>
<evidence type="ECO:0000256" key="2">
    <source>
        <dbReference type="ARBA" id="ARBA00023015"/>
    </source>
</evidence>
<dbReference type="Pfam" id="PF08281">
    <property type="entry name" value="Sigma70_r4_2"/>
    <property type="match status" value="1"/>
</dbReference>
<protein>
    <submittedName>
        <fullName evidence="8">RNA polymerase sigma-70 factor (ECF subfamily)</fullName>
    </submittedName>
</protein>
<keyword evidence="3" id="KW-0731">Sigma factor</keyword>
<name>A0A316G1H1_9GAMM</name>
<evidence type="ECO:0000256" key="3">
    <source>
        <dbReference type="ARBA" id="ARBA00023082"/>
    </source>
</evidence>
<sequence>MNSILLKINNTFTADVGDMEQQVDPDSDEALMIRYCSGSTAAFDSLYLRHKGGLYRFFLRQCGQKELAEELFQDVWIKLINARHHYEKTAKFTTYLYRIAHNRLIDHYRHMGSSQYALRVDGDNQAVVERSGDNNSATTLLEQMEVHQQIKVAIAELPFEQREAFLMQQEGHLSLNDIAEIAGTTRETIKSRLRYAMKKLREQLGEKAS</sequence>
<feature type="domain" description="RNA polymerase sigma-70 region 2" evidence="6">
    <location>
        <begin position="46"/>
        <end position="110"/>
    </location>
</feature>
<keyword evidence="2" id="KW-0805">Transcription regulation</keyword>
<comment type="caution">
    <text evidence="8">The sequence shown here is derived from an EMBL/GenBank/DDBJ whole genome shotgun (WGS) entry which is preliminary data.</text>
</comment>
<dbReference type="NCBIfam" id="NF009166">
    <property type="entry name" value="PRK12513.1"/>
    <property type="match status" value="1"/>
</dbReference>
<dbReference type="Gene3D" id="1.10.10.10">
    <property type="entry name" value="Winged helix-like DNA-binding domain superfamily/Winged helix DNA-binding domain"/>
    <property type="match status" value="1"/>
</dbReference>
<dbReference type="CDD" id="cd06171">
    <property type="entry name" value="Sigma70_r4"/>
    <property type="match status" value="1"/>
</dbReference>
<dbReference type="PANTHER" id="PTHR43133:SF8">
    <property type="entry name" value="RNA POLYMERASE SIGMA FACTOR HI_1459-RELATED"/>
    <property type="match status" value="1"/>
</dbReference>
<dbReference type="AlphaFoldDB" id="A0A316G1H1"/>
<accession>A0A316G1H1</accession>
<dbReference type="SUPFAM" id="SSF88946">
    <property type="entry name" value="Sigma2 domain of RNA polymerase sigma factors"/>
    <property type="match status" value="1"/>
</dbReference>
<dbReference type="InterPro" id="IPR013249">
    <property type="entry name" value="RNA_pol_sigma70_r4_t2"/>
</dbReference>
<dbReference type="InterPro" id="IPR039425">
    <property type="entry name" value="RNA_pol_sigma-70-like"/>
</dbReference>
<dbReference type="SUPFAM" id="SSF88659">
    <property type="entry name" value="Sigma3 and sigma4 domains of RNA polymerase sigma factors"/>
    <property type="match status" value="1"/>
</dbReference>
<dbReference type="NCBIfam" id="TIGR02937">
    <property type="entry name" value="sigma70-ECF"/>
    <property type="match status" value="1"/>
</dbReference>
<evidence type="ECO:0000313" key="9">
    <source>
        <dbReference type="Proteomes" id="UP000245790"/>
    </source>
</evidence>
<dbReference type="InterPro" id="IPR013324">
    <property type="entry name" value="RNA_pol_sigma_r3/r4-like"/>
</dbReference>
<dbReference type="Gene3D" id="1.10.1740.10">
    <property type="match status" value="1"/>
</dbReference>
<dbReference type="Proteomes" id="UP000245790">
    <property type="component" value="Unassembled WGS sequence"/>
</dbReference>
<dbReference type="InterPro" id="IPR013325">
    <property type="entry name" value="RNA_pol_sigma_r2"/>
</dbReference>
<evidence type="ECO:0000256" key="4">
    <source>
        <dbReference type="ARBA" id="ARBA00023125"/>
    </source>
</evidence>
<keyword evidence="5" id="KW-0804">Transcription</keyword>
<dbReference type="PANTHER" id="PTHR43133">
    <property type="entry name" value="RNA POLYMERASE ECF-TYPE SIGMA FACTO"/>
    <property type="match status" value="1"/>
</dbReference>
<proteinExistence type="inferred from homology"/>
<evidence type="ECO:0000259" key="7">
    <source>
        <dbReference type="Pfam" id="PF08281"/>
    </source>
</evidence>
<dbReference type="InterPro" id="IPR036388">
    <property type="entry name" value="WH-like_DNA-bd_sf"/>
</dbReference>
<feature type="domain" description="RNA polymerase sigma factor 70 region 4 type 2" evidence="7">
    <location>
        <begin position="148"/>
        <end position="200"/>
    </location>
</feature>
<dbReference type="GO" id="GO:0016987">
    <property type="term" value="F:sigma factor activity"/>
    <property type="evidence" value="ECO:0007669"/>
    <property type="project" value="UniProtKB-KW"/>
</dbReference>
<evidence type="ECO:0000259" key="6">
    <source>
        <dbReference type="Pfam" id="PF04542"/>
    </source>
</evidence>
<dbReference type="InterPro" id="IPR014284">
    <property type="entry name" value="RNA_pol_sigma-70_dom"/>
</dbReference>
<evidence type="ECO:0000256" key="5">
    <source>
        <dbReference type="ARBA" id="ARBA00023163"/>
    </source>
</evidence>
<organism evidence="8 9">
    <name type="scientific">Pleionea mediterranea</name>
    <dbReference type="NCBI Taxonomy" id="523701"/>
    <lineage>
        <taxon>Bacteria</taxon>
        <taxon>Pseudomonadati</taxon>
        <taxon>Pseudomonadota</taxon>
        <taxon>Gammaproteobacteria</taxon>
        <taxon>Oceanospirillales</taxon>
        <taxon>Pleioneaceae</taxon>
        <taxon>Pleionea</taxon>
    </lineage>
</organism>
<dbReference type="GO" id="GO:0003677">
    <property type="term" value="F:DNA binding"/>
    <property type="evidence" value="ECO:0007669"/>
    <property type="project" value="UniProtKB-KW"/>
</dbReference>
<evidence type="ECO:0000313" key="8">
    <source>
        <dbReference type="EMBL" id="PWK53650.1"/>
    </source>
</evidence>
<keyword evidence="4" id="KW-0238">DNA-binding</keyword>
<dbReference type="InterPro" id="IPR007627">
    <property type="entry name" value="RNA_pol_sigma70_r2"/>
</dbReference>
<dbReference type="Pfam" id="PF04542">
    <property type="entry name" value="Sigma70_r2"/>
    <property type="match status" value="1"/>
</dbReference>
<dbReference type="OrthoDB" id="9782108at2"/>
<gene>
    <name evidence="8" type="ORF">C8D97_10238</name>
</gene>
<comment type="similarity">
    <text evidence="1">Belongs to the sigma-70 factor family. ECF subfamily.</text>
</comment>
<dbReference type="EMBL" id="QGGU01000002">
    <property type="protein sequence ID" value="PWK53650.1"/>
    <property type="molecule type" value="Genomic_DNA"/>
</dbReference>
<keyword evidence="9" id="KW-1185">Reference proteome</keyword>